<dbReference type="AlphaFoldDB" id="A0AAD8HNG8"/>
<organism evidence="4 5">
    <name type="scientific">Heracleum sosnowskyi</name>
    <dbReference type="NCBI Taxonomy" id="360622"/>
    <lineage>
        <taxon>Eukaryota</taxon>
        <taxon>Viridiplantae</taxon>
        <taxon>Streptophyta</taxon>
        <taxon>Embryophyta</taxon>
        <taxon>Tracheophyta</taxon>
        <taxon>Spermatophyta</taxon>
        <taxon>Magnoliopsida</taxon>
        <taxon>eudicotyledons</taxon>
        <taxon>Gunneridae</taxon>
        <taxon>Pentapetalae</taxon>
        <taxon>asterids</taxon>
        <taxon>campanulids</taxon>
        <taxon>Apiales</taxon>
        <taxon>Apiaceae</taxon>
        <taxon>Apioideae</taxon>
        <taxon>apioid superclade</taxon>
        <taxon>Tordylieae</taxon>
        <taxon>Tordyliinae</taxon>
        <taxon>Heracleum</taxon>
    </lineage>
</organism>
<comment type="similarity">
    <text evidence="1">Belongs to the mTERF family.</text>
</comment>
<keyword evidence="2" id="KW-0806">Transcription termination</keyword>
<dbReference type="PANTHER" id="PTHR13068:SF139">
    <property type="entry name" value="TRANSCRIPTION TERMINATION FACTOR MTEF1, CHLOROPLASTIC"/>
    <property type="match status" value="1"/>
</dbReference>
<dbReference type="GO" id="GO:0003676">
    <property type="term" value="F:nucleic acid binding"/>
    <property type="evidence" value="ECO:0007669"/>
    <property type="project" value="InterPro"/>
</dbReference>
<keyword evidence="3" id="KW-0809">Transit peptide</keyword>
<evidence type="ECO:0000313" key="4">
    <source>
        <dbReference type="EMBL" id="KAK1369599.1"/>
    </source>
</evidence>
<keyword evidence="2" id="KW-0804">Transcription</keyword>
<reference evidence="4" key="2">
    <citation type="submission" date="2023-05" db="EMBL/GenBank/DDBJ databases">
        <authorList>
            <person name="Schelkunov M.I."/>
        </authorList>
    </citation>
    <scope>NUCLEOTIDE SEQUENCE</scope>
    <source>
        <strain evidence="4">Hsosn_3</strain>
        <tissue evidence="4">Leaf</tissue>
    </source>
</reference>
<dbReference type="Proteomes" id="UP001237642">
    <property type="component" value="Unassembled WGS sequence"/>
</dbReference>
<keyword evidence="5" id="KW-1185">Reference proteome</keyword>
<dbReference type="Pfam" id="PF02536">
    <property type="entry name" value="mTERF"/>
    <property type="match status" value="1"/>
</dbReference>
<dbReference type="EMBL" id="JAUIZM010000008">
    <property type="protein sequence ID" value="KAK1369599.1"/>
    <property type="molecule type" value="Genomic_DNA"/>
</dbReference>
<evidence type="ECO:0000256" key="3">
    <source>
        <dbReference type="ARBA" id="ARBA00022946"/>
    </source>
</evidence>
<accession>A0AAD8HNG8</accession>
<evidence type="ECO:0000256" key="2">
    <source>
        <dbReference type="ARBA" id="ARBA00022472"/>
    </source>
</evidence>
<dbReference type="InterPro" id="IPR003690">
    <property type="entry name" value="MTERF"/>
</dbReference>
<comment type="caution">
    <text evidence="4">The sequence shown here is derived from an EMBL/GenBank/DDBJ whole genome shotgun (WGS) entry which is preliminary data.</text>
</comment>
<dbReference type="GO" id="GO:0006353">
    <property type="term" value="P:DNA-templated transcription termination"/>
    <property type="evidence" value="ECO:0007669"/>
    <property type="project" value="UniProtKB-KW"/>
</dbReference>
<dbReference type="PANTHER" id="PTHR13068">
    <property type="entry name" value="CGI-12 PROTEIN-RELATED"/>
    <property type="match status" value="1"/>
</dbReference>
<reference evidence="4" key="1">
    <citation type="submission" date="2023-02" db="EMBL/GenBank/DDBJ databases">
        <title>Genome of toxic invasive species Heracleum sosnowskyi carries increased number of genes despite the absence of recent whole-genome duplications.</title>
        <authorList>
            <person name="Schelkunov M."/>
            <person name="Shtratnikova V."/>
            <person name="Makarenko M."/>
            <person name="Klepikova A."/>
            <person name="Omelchenko D."/>
            <person name="Novikova G."/>
            <person name="Obukhova E."/>
            <person name="Bogdanov V."/>
            <person name="Penin A."/>
            <person name="Logacheva M."/>
        </authorList>
    </citation>
    <scope>NUCLEOTIDE SEQUENCE</scope>
    <source>
        <strain evidence="4">Hsosn_3</strain>
        <tissue evidence="4">Leaf</tissue>
    </source>
</reference>
<dbReference type="Gene3D" id="1.25.70.10">
    <property type="entry name" value="Transcription termination factor 3, mitochondrial"/>
    <property type="match status" value="1"/>
</dbReference>
<dbReference type="InterPro" id="IPR038538">
    <property type="entry name" value="MTERF_sf"/>
</dbReference>
<keyword evidence="2" id="KW-0805">Transcription regulation</keyword>
<dbReference type="SMART" id="SM00733">
    <property type="entry name" value="Mterf"/>
    <property type="match status" value="5"/>
</dbReference>
<evidence type="ECO:0000256" key="1">
    <source>
        <dbReference type="ARBA" id="ARBA00007692"/>
    </source>
</evidence>
<evidence type="ECO:0000313" key="5">
    <source>
        <dbReference type="Proteomes" id="UP001237642"/>
    </source>
</evidence>
<sequence>MILQSYQIPTICLSTNHTSQSIITIKKPETFLKFRTSHLQNLRYLKSIGIINPETTTHKNPSPETIAHILSTVDFLKSRGFSEPDFPRLAFLCPMLFSSNFDPAEIEPVFKFLYSHLGASVEQSCFLVLRCPGILESNVEFCLQPTLVYLRTLGLEKLNYPTTLNAHLLNTRVEKLEEKVRFLQSVGFSYKESARICARFPAIFGYSIDNNLRPKFEFLVKEMKRSIEEVKDFPQYLAFSLSRRIAPRHFHLKDRNVKVKLNRMLLWSDNRFYAKWK</sequence>
<gene>
    <name evidence="4" type="ORF">POM88_035691</name>
</gene>
<protein>
    <submittedName>
        <fullName evidence="4">Transcription termination factor MTEF1, chloroplastic</fullName>
    </submittedName>
</protein>
<proteinExistence type="inferred from homology"/>
<name>A0AAD8HNG8_9APIA</name>